<dbReference type="Gene3D" id="3.30.420.240">
    <property type="match status" value="1"/>
</dbReference>
<dbReference type="InterPro" id="IPR046461">
    <property type="entry name" value="TerL_ATPase"/>
</dbReference>
<dbReference type="InterPro" id="IPR005021">
    <property type="entry name" value="Terminase_largesu-like"/>
</dbReference>
<evidence type="ECO:0000313" key="3">
    <source>
        <dbReference type="EMBL" id="KWX22311.1"/>
    </source>
</evidence>
<comment type="caution">
    <text evidence="3">The sequence shown here is derived from an EMBL/GenBank/DDBJ whole genome shotgun (WGS) entry which is preliminary data.</text>
</comment>
<gene>
    <name evidence="3" type="ORF">AFM11_20990</name>
</gene>
<reference evidence="3 4" key="1">
    <citation type="submission" date="2015-07" db="EMBL/GenBank/DDBJ databases">
        <title>A draft genome sequence of Mycobacterium wolinskyi.</title>
        <authorList>
            <person name="de Man T.J."/>
            <person name="Perry K.A."/>
            <person name="Coulliette A.D."/>
            <person name="Jensen B."/>
            <person name="Toney N.C."/>
            <person name="Limbago B.M."/>
            <person name="Noble-Wang J."/>
        </authorList>
    </citation>
    <scope>NUCLEOTIDE SEQUENCE [LARGE SCALE GENOMIC DNA]</scope>
    <source>
        <strain evidence="3 4">CDC_01</strain>
    </source>
</reference>
<dbReference type="InterPro" id="IPR046462">
    <property type="entry name" value="TerL_nuclease"/>
</dbReference>
<proteinExistence type="predicted"/>
<dbReference type="InterPro" id="IPR027417">
    <property type="entry name" value="P-loop_NTPase"/>
</dbReference>
<name>A0A132PJ33_9MYCO</name>
<dbReference type="Proteomes" id="UP000070612">
    <property type="component" value="Unassembled WGS sequence"/>
</dbReference>
<keyword evidence="4" id="KW-1185">Reference proteome</keyword>
<dbReference type="Pfam" id="PF20441">
    <property type="entry name" value="TerL_nuclease"/>
    <property type="match status" value="1"/>
</dbReference>
<protein>
    <submittedName>
        <fullName evidence="3">Terminase</fullName>
    </submittedName>
</protein>
<dbReference type="Gene3D" id="3.40.50.300">
    <property type="entry name" value="P-loop containing nucleotide triphosphate hydrolases"/>
    <property type="match status" value="1"/>
</dbReference>
<evidence type="ECO:0000259" key="1">
    <source>
        <dbReference type="Pfam" id="PF03354"/>
    </source>
</evidence>
<dbReference type="SUPFAM" id="SSF52540">
    <property type="entry name" value="P-loop containing nucleoside triphosphate hydrolases"/>
    <property type="match status" value="1"/>
</dbReference>
<dbReference type="GO" id="GO:0004519">
    <property type="term" value="F:endonuclease activity"/>
    <property type="evidence" value="ECO:0007669"/>
    <property type="project" value="InterPro"/>
</dbReference>
<dbReference type="PANTHER" id="PTHR41287:SF1">
    <property type="entry name" value="PROTEIN YMFN"/>
    <property type="match status" value="1"/>
</dbReference>
<dbReference type="Pfam" id="PF03354">
    <property type="entry name" value="TerL_ATPase"/>
    <property type="match status" value="1"/>
</dbReference>
<dbReference type="PANTHER" id="PTHR41287">
    <property type="match status" value="1"/>
</dbReference>
<evidence type="ECO:0000313" key="4">
    <source>
        <dbReference type="Proteomes" id="UP000070612"/>
    </source>
</evidence>
<dbReference type="PATRIC" id="fig|59750.3.peg.1541"/>
<dbReference type="EMBL" id="LGTW01000014">
    <property type="protein sequence ID" value="KWX22311.1"/>
    <property type="molecule type" value="Genomic_DNA"/>
</dbReference>
<dbReference type="AlphaFoldDB" id="A0A132PJ33"/>
<accession>A0A132PJ33</accession>
<organism evidence="3 4">
    <name type="scientific">Mycolicibacterium wolinskyi</name>
    <dbReference type="NCBI Taxonomy" id="59750"/>
    <lineage>
        <taxon>Bacteria</taxon>
        <taxon>Bacillati</taxon>
        <taxon>Actinomycetota</taxon>
        <taxon>Actinomycetes</taxon>
        <taxon>Mycobacteriales</taxon>
        <taxon>Mycobacteriaceae</taxon>
        <taxon>Mycolicibacterium</taxon>
    </lineage>
</organism>
<sequence length="484" mass="52806">MNRGPKARVDPSPIPFHPRGLPSEQFAQFCREFLVVPKGHGEGEPFQLWPFQRELVASVLDRPKRPRTAGWMLPRGNGKSSLLAALGVWELFCGGEAASVVVVAFSKEQAGIIYGIARRMVERSPELSSRCQIGKSLLRIPERDATFECLPAEPAALEGLDFTLALLDEAGRVNRESYEVLTLAQAKRPISTLIAIGTPPPDPTDSVLTDLRDLAAEQGPDVVAWKEFSANEFQNHPVSCRHCLELANPALGLFLAEDAVVLGKTTRENTYRRARLCQLVNDTTGEFLPAGCWDKLSTGKPIPNGSEIVIALDGSHSDDSTALVIGTVSVKPHFDLLAVWEKSAGDDGWKVPIAEVEDVIRQACRDYKVVELVADPWGFSRTLQLLEAEGITVSEFPHSPSRLTAATTDLFVACTNGTLSHSGDDTLARHVGNAVAIRDARGIRIAKAARRGRKIDAAAALVMCHSRATWHGTRKPKRHRVIGF</sequence>
<feature type="domain" description="Terminase large subunit-like ATPase" evidence="1">
    <location>
        <begin position="63"/>
        <end position="194"/>
    </location>
</feature>
<feature type="domain" description="Terminase large subunit-like endonuclease" evidence="2">
    <location>
        <begin position="347"/>
        <end position="469"/>
    </location>
</feature>
<evidence type="ECO:0000259" key="2">
    <source>
        <dbReference type="Pfam" id="PF20441"/>
    </source>
</evidence>